<dbReference type="PANTHER" id="PTHR43775:SF28">
    <property type="entry name" value="SYNTHASE, PUTATIVE-RELATED"/>
    <property type="match status" value="1"/>
</dbReference>
<dbReference type="CDD" id="cd00833">
    <property type="entry name" value="PKS"/>
    <property type="match status" value="1"/>
</dbReference>
<dbReference type="Proteomes" id="UP000184304">
    <property type="component" value="Unassembled WGS sequence"/>
</dbReference>
<keyword evidence="6" id="KW-1185">Reference proteome</keyword>
<organism evidence="5 6">
    <name type="scientific">Aspergillus tubingensis (strain CBS 134.48)</name>
    <dbReference type="NCBI Taxonomy" id="767770"/>
    <lineage>
        <taxon>Eukaryota</taxon>
        <taxon>Fungi</taxon>
        <taxon>Dikarya</taxon>
        <taxon>Ascomycota</taxon>
        <taxon>Pezizomycotina</taxon>
        <taxon>Eurotiomycetes</taxon>
        <taxon>Eurotiomycetidae</taxon>
        <taxon>Eurotiales</taxon>
        <taxon>Aspergillaceae</taxon>
        <taxon>Aspergillus</taxon>
        <taxon>Aspergillus subgen. Circumdati</taxon>
    </lineage>
</organism>
<dbReference type="InterPro" id="IPR016039">
    <property type="entry name" value="Thiolase-like"/>
</dbReference>
<dbReference type="InterPro" id="IPR014031">
    <property type="entry name" value="Ketoacyl_synth_C"/>
</dbReference>
<evidence type="ECO:0000256" key="2">
    <source>
        <dbReference type="ARBA" id="ARBA00022553"/>
    </source>
</evidence>
<dbReference type="Pfam" id="PF02801">
    <property type="entry name" value="Ketoacyl-synt_C"/>
    <property type="match status" value="1"/>
</dbReference>
<dbReference type="InterPro" id="IPR050091">
    <property type="entry name" value="PKS_NRPS_Biosynth_Enz"/>
</dbReference>
<gene>
    <name evidence="5" type="ORF">ASPTUDRAFT_62139</name>
</gene>
<proteinExistence type="inferred from homology"/>
<protein>
    <recommendedName>
        <fullName evidence="4">Ketosynthase family 3 (KS3) domain-containing protein</fullName>
    </recommendedName>
</protein>
<evidence type="ECO:0000313" key="5">
    <source>
        <dbReference type="EMBL" id="OJI89958.1"/>
    </source>
</evidence>
<dbReference type="AlphaFoldDB" id="A0A1L9NL07"/>
<dbReference type="GO" id="GO:0044550">
    <property type="term" value="P:secondary metabolite biosynthetic process"/>
    <property type="evidence" value="ECO:0007669"/>
    <property type="project" value="TreeGrafter"/>
</dbReference>
<dbReference type="VEuPathDB" id="FungiDB:ASPTUDRAFT_62139"/>
<dbReference type="SUPFAM" id="SSF53901">
    <property type="entry name" value="Thiolase-like"/>
    <property type="match status" value="2"/>
</dbReference>
<sequence>MSTARRHPLPLGAVVLPPRWPRRSRPRARLALRHLRVPFTAQKAWHRHCSAVVLSRFDQRPCRAVHLVLLHAAPRGRDLDPKQRLHLKVAREAIDDAGETQWKGTNVGVYIGCYGQDLYDLSVRDTQAHGIYQVLGQNDFMVSNRLFHELDLHGPSVALRTACSASLIGVNEACMSIARGDCTAAIVGGTNIIMAPAFTAANSEQGVLSLDGSCNTFSANANGYGCAPGGRGQGGNPVRAVVTCSADNHNGHARTVSHPSSQTQDVLLKQACLNAGIAGMTRTGFSQCHGTWARTGGFIEVAALSPCLSKLGVHIGSVKVNLSHAEGAVGLVSVLKAVPSLENALSP</sequence>
<evidence type="ECO:0000256" key="1">
    <source>
        <dbReference type="ARBA" id="ARBA00022450"/>
    </source>
</evidence>
<dbReference type="GO" id="GO:0004312">
    <property type="term" value="F:fatty acid synthase activity"/>
    <property type="evidence" value="ECO:0007669"/>
    <property type="project" value="TreeGrafter"/>
</dbReference>
<dbReference type="PANTHER" id="PTHR43775">
    <property type="entry name" value="FATTY ACID SYNTHASE"/>
    <property type="match status" value="1"/>
</dbReference>
<dbReference type="EMBL" id="KV878176">
    <property type="protein sequence ID" value="OJI89958.1"/>
    <property type="molecule type" value="Genomic_DNA"/>
</dbReference>
<dbReference type="GO" id="GO:0006633">
    <property type="term" value="P:fatty acid biosynthetic process"/>
    <property type="evidence" value="ECO:0007669"/>
    <property type="project" value="TreeGrafter"/>
</dbReference>
<dbReference type="PROSITE" id="PS52004">
    <property type="entry name" value="KS3_2"/>
    <property type="match status" value="1"/>
</dbReference>
<reference evidence="6" key="1">
    <citation type="journal article" date="2017" name="Genome Biol.">
        <title>Comparative genomics reveals high biological diversity and specific adaptations in the industrially and medically important fungal genus Aspergillus.</title>
        <authorList>
            <person name="de Vries R.P."/>
            <person name="Riley R."/>
            <person name="Wiebenga A."/>
            <person name="Aguilar-Osorio G."/>
            <person name="Amillis S."/>
            <person name="Uchima C.A."/>
            <person name="Anderluh G."/>
            <person name="Asadollahi M."/>
            <person name="Askin M."/>
            <person name="Barry K."/>
            <person name="Battaglia E."/>
            <person name="Bayram O."/>
            <person name="Benocci T."/>
            <person name="Braus-Stromeyer S.A."/>
            <person name="Caldana C."/>
            <person name="Canovas D."/>
            <person name="Cerqueira G.C."/>
            <person name="Chen F."/>
            <person name="Chen W."/>
            <person name="Choi C."/>
            <person name="Clum A."/>
            <person name="Dos Santos R.A."/>
            <person name="Damasio A.R."/>
            <person name="Diallinas G."/>
            <person name="Emri T."/>
            <person name="Fekete E."/>
            <person name="Flipphi M."/>
            <person name="Freyberg S."/>
            <person name="Gallo A."/>
            <person name="Gournas C."/>
            <person name="Habgood R."/>
            <person name="Hainaut M."/>
            <person name="Harispe M.L."/>
            <person name="Henrissat B."/>
            <person name="Hilden K.S."/>
            <person name="Hope R."/>
            <person name="Hossain A."/>
            <person name="Karabika E."/>
            <person name="Karaffa L."/>
            <person name="Karanyi Z."/>
            <person name="Krasevec N."/>
            <person name="Kuo A."/>
            <person name="Kusch H."/>
            <person name="LaButti K."/>
            <person name="Lagendijk E.L."/>
            <person name="Lapidus A."/>
            <person name="Levasseur A."/>
            <person name="Lindquist E."/>
            <person name="Lipzen A."/>
            <person name="Logrieco A.F."/>
            <person name="MacCabe A."/>
            <person name="Maekelae M.R."/>
            <person name="Malavazi I."/>
            <person name="Melin P."/>
            <person name="Meyer V."/>
            <person name="Mielnichuk N."/>
            <person name="Miskei M."/>
            <person name="Molnar A.P."/>
            <person name="Mule G."/>
            <person name="Ngan C.Y."/>
            <person name="Orejas M."/>
            <person name="Orosz E."/>
            <person name="Ouedraogo J.P."/>
            <person name="Overkamp K.M."/>
            <person name="Park H.-S."/>
            <person name="Perrone G."/>
            <person name="Piumi F."/>
            <person name="Punt P.J."/>
            <person name="Ram A.F."/>
            <person name="Ramon A."/>
            <person name="Rauscher S."/>
            <person name="Record E."/>
            <person name="Riano-Pachon D.M."/>
            <person name="Robert V."/>
            <person name="Roehrig J."/>
            <person name="Ruller R."/>
            <person name="Salamov A."/>
            <person name="Salih N.S."/>
            <person name="Samson R.A."/>
            <person name="Sandor E."/>
            <person name="Sanguinetti M."/>
            <person name="Schuetze T."/>
            <person name="Sepcic K."/>
            <person name="Shelest E."/>
            <person name="Sherlock G."/>
            <person name="Sophianopoulou V."/>
            <person name="Squina F.M."/>
            <person name="Sun H."/>
            <person name="Susca A."/>
            <person name="Todd R.B."/>
            <person name="Tsang A."/>
            <person name="Unkles S.E."/>
            <person name="van de Wiele N."/>
            <person name="van Rossen-Uffink D."/>
            <person name="Oliveira J.V."/>
            <person name="Vesth T.C."/>
            <person name="Visser J."/>
            <person name="Yu J.-H."/>
            <person name="Zhou M."/>
            <person name="Andersen M.R."/>
            <person name="Archer D.B."/>
            <person name="Baker S.E."/>
            <person name="Benoit I."/>
            <person name="Brakhage A.A."/>
            <person name="Braus G.H."/>
            <person name="Fischer R."/>
            <person name="Frisvad J.C."/>
            <person name="Goldman G.H."/>
            <person name="Houbraken J."/>
            <person name="Oakley B."/>
            <person name="Pocsi I."/>
            <person name="Scazzocchio C."/>
            <person name="Seiboth B."/>
            <person name="vanKuyk P.A."/>
            <person name="Wortman J."/>
            <person name="Dyer P.S."/>
            <person name="Grigoriev I.V."/>
        </authorList>
    </citation>
    <scope>NUCLEOTIDE SEQUENCE [LARGE SCALE GENOMIC DNA]</scope>
    <source>
        <strain evidence="6">CBS 134.48</strain>
    </source>
</reference>
<keyword evidence="1" id="KW-0596">Phosphopantetheine</keyword>
<dbReference type="InterPro" id="IPR020841">
    <property type="entry name" value="PKS_Beta-ketoAc_synthase_dom"/>
</dbReference>
<dbReference type="SMART" id="SM00825">
    <property type="entry name" value="PKS_KS"/>
    <property type="match status" value="1"/>
</dbReference>
<dbReference type="OrthoDB" id="329835at2759"/>
<dbReference type="Pfam" id="PF00109">
    <property type="entry name" value="ketoacyl-synt"/>
    <property type="match status" value="1"/>
</dbReference>
<keyword evidence="3" id="KW-0808">Transferase</keyword>
<evidence type="ECO:0000313" key="6">
    <source>
        <dbReference type="Proteomes" id="UP000184304"/>
    </source>
</evidence>
<dbReference type="Gene3D" id="3.40.47.10">
    <property type="match status" value="1"/>
</dbReference>
<evidence type="ECO:0000256" key="3">
    <source>
        <dbReference type="RuleBase" id="RU003694"/>
    </source>
</evidence>
<accession>A0A1L9NL07</accession>
<feature type="domain" description="Ketosynthase family 3 (KS3)" evidence="4">
    <location>
        <begin position="1"/>
        <end position="347"/>
    </location>
</feature>
<comment type="similarity">
    <text evidence="3">Belongs to the thiolase-like superfamily. Beta-ketoacyl-ACP synthases family.</text>
</comment>
<name>A0A1L9NL07_ASPTC</name>
<keyword evidence="2" id="KW-0597">Phosphoprotein</keyword>
<dbReference type="InterPro" id="IPR014030">
    <property type="entry name" value="Ketoacyl_synth_N"/>
</dbReference>
<dbReference type="STRING" id="767770.A0A1L9NL07"/>
<evidence type="ECO:0000259" key="4">
    <source>
        <dbReference type="PROSITE" id="PS52004"/>
    </source>
</evidence>
<dbReference type="OMA" id="NANGYGC"/>